<accession>A0A160PJD4</accession>
<reference evidence="8 9" key="1">
    <citation type="journal article" date="2016" name="Genome Announc.">
        <title>Complete Genome Sequence of Methylobacterium populi P-1M, Isolated from Pink-Pigmented Household Biofilm.</title>
        <authorList>
            <person name="Morohoshi T."/>
            <person name="Ikeda T."/>
        </authorList>
    </citation>
    <scope>NUCLEOTIDE SEQUENCE [LARGE SCALE GENOMIC DNA]</scope>
    <source>
        <strain evidence="8 9">P-1M</strain>
    </source>
</reference>
<dbReference type="PANTHER" id="PTHR36174:SF1">
    <property type="entry name" value="LIPID II:GLYCINE GLYCYLTRANSFERASE"/>
    <property type="match status" value="1"/>
</dbReference>
<dbReference type="Gene3D" id="3.40.630.30">
    <property type="match status" value="2"/>
</dbReference>
<dbReference type="GO" id="GO:0071555">
    <property type="term" value="P:cell wall organization"/>
    <property type="evidence" value="ECO:0007669"/>
    <property type="project" value="UniProtKB-KW"/>
</dbReference>
<dbReference type="RefSeq" id="WP_096487373.1">
    <property type="nucleotide sequence ID" value="NZ_AP014809.1"/>
</dbReference>
<organism evidence="8 9">
    <name type="scientific">Methylorubrum populi</name>
    <dbReference type="NCBI Taxonomy" id="223967"/>
    <lineage>
        <taxon>Bacteria</taxon>
        <taxon>Pseudomonadati</taxon>
        <taxon>Pseudomonadota</taxon>
        <taxon>Alphaproteobacteria</taxon>
        <taxon>Hyphomicrobiales</taxon>
        <taxon>Methylobacteriaceae</taxon>
        <taxon>Methylorubrum</taxon>
    </lineage>
</organism>
<evidence type="ECO:0000313" key="9">
    <source>
        <dbReference type="Proteomes" id="UP000218288"/>
    </source>
</evidence>
<dbReference type="InterPro" id="IPR038740">
    <property type="entry name" value="BioF2-like_GNAT_dom"/>
</dbReference>
<evidence type="ECO:0000259" key="7">
    <source>
        <dbReference type="Pfam" id="PF13480"/>
    </source>
</evidence>
<gene>
    <name evidence="8" type="ORF">MPPM_5082</name>
</gene>
<dbReference type="Proteomes" id="UP000218288">
    <property type="component" value="Chromosome"/>
</dbReference>
<evidence type="ECO:0000256" key="2">
    <source>
        <dbReference type="ARBA" id="ARBA00022679"/>
    </source>
</evidence>
<dbReference type="EMBL" id="AP014809">
    <property type="protein sequence ID" value="BAU93687.1"/>
    <property type="molecule type" value="Genomic_DNA"/>
</dbReference>
<evidence type="ECO:0000313" key="8">
    <source>
        <dbReference type="EMBL" id="BAU93687.1"/>
    </source>
</evidence>
<evidence type="ECO:0000256" key="3">
    <source>
        <dbReference type="ARBA" id="ARBA00022960"/>
    </source>
</evidence>
<evidence type="ECO:0000256" key="1">
    <source>
        <dbReference type="ARBA" id="ARBA00009943"/>
    </source>
</evidence>
<keyword evidence="2" id="KW-0808">Transferase</keyword>
<dbReference type="InterPro" id="IPR050644">
    <property type="entry name" value="PG_Glycine_Bridge_Synth"/>
</dbReference>
<dbReference type="SUPFAM" id="SSF55729">
    <property type="entry name" value="Acyl-CoA N-acyltransferases (Nat)"/>
    <property type="match status" value="2"/>
</dbReference>
<dbReference type="PROSITE" id="PS51191">
    <property type="entry name" value="FEMABX"/>
    <property type="match status" value="1"/>
</dbReference>
<evidence type="ECO:0000256" key="6">
    <source>
        <dbReference type="ARBA" id="ARBA00023316"/>
    </source>
</evidence>
<protein>
    <recommendedName>
        <fullName evidence="7">BioF2-like acetyltransferase domain-containing protein</fullName>
    </recommendedName>
</protein>
<dbReference type="OrthoDB" id="7978401at2"/>
<keyword evidence="4" id="KW-0573">Peptidoglycan synthesis</keyword>
<dbReference type="InterPro" id="IPR016181">
    <property type="entry name" value="Acyl_CoA_acyltransferase"/>
</dbReference>
<feature type="domain" description="BioF2-like acetyltransferase" evidence="7">
    <location>
        <begin position="161"/>
        <end position="300"/>
    </location>
</feature>
<dbReference type="GO" id="GO:0009252">
    <property type="term" value="P:peptidoglycan biosynthetic process"/>
    <property type="evidence" value="ECO:0007669"/>
    <property type="project" value="UniProtKB-KW"/>
</dbReference>
<sequence length="332" mass="37194">MGQATVVDLTDDPDWDEAIWQHPGASIYASRGWGEYKRRIGWDVRRLAIRSDDGQALGFAQIQRRRRWLGHVVLAQGCPILTPLGARRAETVFRAFLDHLELGRLDLLGVNYQQFQTPAAMLALLGHGFAPVVTTRTHTLELDLTREAERIRAGMEGRWRDVLKAAEGNPDLTTGFPTGPAERLSAFETFSGLYAALKRRKGFRNSLDPAAFRDLAAHEPSLLFLEVRERGEPILVRIIHRTLHRWTDFYVASNDRAKVTGAGRLALWRLIERAQREGASVLDLGGIDPAGNPGVYEFKRGICRNAVAANPLWLFSRTRSVRRAATAILATR</sequence>
<dbReference type="Pfam" id="PF13480">
    <property type="entry name" value="Acetyltransf_6"/>
    <property type="match status" value="1"/>
</dbReference>
<dbReference type="GO" id="GO:0016755">
    <property type="term" value="F:aminoacyltransferase activity"/>
    <property type="evidence" value="ECO:0007669"/>
    <property type="project" value="InterPro"/>
</dbReference>
<name>A0A160PJD4_9HYPH</name>
<keyword evidence="5" id="KW-0012">Acyltransferase</keyword>
<evidence type="ECO:0000256" key="5">
    <source>
        <dbReference type="ARBA" id="ARBA00023315"/>
    </source>
</evidence>
<comment type="similarity">
    <text evidence="1">Belongs to the FemABX family.</text>
</comment>
<dbReference type="AlphaFoldDB" id="A0A160PJD4"/>
<dbReference type="PANTHER" id="PTHR36174">
    <property type="entry name" value="LIPID II:GLYCINE GLYCYLTRANSFERASE"/>
    <property type="match status" value="1"/>
</dbReference>
<dbReference type="InterPro" id="IPR003447">
    <property type="entry name" value="FEMABX"/>
</dbReference>
<evidence type="ECO:0000256" key="4">
    <source>
        <dbReference type="ARBA" id="ARBA00022984"/>
    </source>
</evidence>
<dbReference type="GO" id="GO:0008360">
    <property type="term" value="P:regulation of cell shape"/>
    <property type="evidence" value="ECO:0007669"/>
    <property type="project" value="UniProtKB-KW"/>
</dbReference>
<keyword evidence="6" id="KW-0961">Cell wall biogenesis/degradation</keyword>
<proteinExistence type="inferred from homology"/>
<keyword evidence="3" id="KW-0133">Cell shape</keyword>